<dbReference type="PANTHER" id="PTHR38134">
    <property type="entry name" value="SLR1395 PROTEIN"/>
    <property type="match status" value="1"/>
</dbReference>
<reference evidence="1" key="1">
    <citation type="submission" date="2023-04" db="EMBL/GenBank/DDBJ databases">
        <authorList>
            <person name="Vijverberg K."/>
            <person name="Xiong W."/>
            <person name="Schranz E."/>
        </authorList>
    </citation>
    <scope>NUCLEOTIDE SEQUENCE</scope>
</reference>
<evidence type="ECO:0000313" key="2">
    <source>
        <dbReference type="Proteomes" id="UP001177003"/>
    </source>
</evidence>
<accession>A0AA36EFH3</accession>
<organism evidence="1 2">
    <name type="scientific">Lactuca saligna</name>
    <name type="common">Willowleaf lettuce</name>
    <dbReference type="NCBI Taxonomy" id="75948"/>
    <lineage>
        <taxon>Eukaryota</taxon>
        <taxon>Viridiplantae</taxon>
        <taxon>Streptophyta</taxon>
        <taxon>Embryophyta</taxon>
        <taxon>Tracheophyta</taxon>
        <taxon>Spermatophyta</taxon>
        <taxon>Magnoliopsida</taxon>
        <taxon>eudicotyledons</taxon>
        <taxon>Gunneridae</taxon>
        <taxon>Pentapetalae</taxon>
        <taxon>asterids</taxon>
        <taxon>campanulids</taxon>
        <taxon>Asterales</taxon>
        <taxon>Asteraceae</taxon>
        <taxon>Cichorioideae</taxon>
        <taxon>Cichorieae</taxon>
        <taxon>Lactucinae</taxon>
        <taxon>Lactuca</taxon>
    </lineage>
</organism>
<evidence type="ECO:0000313" key="1">
    <source>
        <dbReference type="EMBL" id="CAI9294551.1"/>
    </source>
</evidence>
<dbReference type="AlphaFoldDB" id="A0AA36EFH3"/>
<gene>
    <name evidence="1" type="ORF">LSALG_LOCUS33528</name>
</gene>
<dbReference type="InterPro" id="IPR053205">
    <property type="entry name" value="GHMP_kinase_L-arabinokinase"/>
</dbReference>
<proteinExistence type="predicted"/>
<dbReference type="PANTHER" id="PTHR38134:SF2">
    <property type="entry name" value="GALACTOKINASE"/>
    <property type="match status" value="1"/>
</dbReference>
<name>A0AA36EFH3_LACSI</name>
<dbReference type="Pfam" id="PF13832">
    <property type="entry name" value="zf-HC5HC2H_2"/>
    <property type="match status" value="1"/>
</dbReference>
<sequence length="365" mass="40911">MTRADRTRIANRQPLLAALGRHQFSDSADDLAKRNYANNVSEYNTVIGSLTSQRRVFYSIPLFTLIFSCSVHDGRLKEPWNTRTSTILVIMAHTSYSEKASCVAECCLCGGNTDAFRKSTDGQWVHAFCAEAETQKHGVEEWNSLKKVRVVAKILQDAVHGKNYKSDQDSGARRLCDAIVLGGIKDNEKAMVLNFGGQSLGWNLKEEHLPPGWICLVCGAHDNQQELPHNFKKMAKYVYTPDVMEASDCMLDQMKVVLVSFFKKIPIFLLHCLLIQEEIYVARAPGRLDVVGGIVDYSGSLVLQAQNTLTTDKQEELCSLGALIIEITYTERNISMLTMHKPIKEPCKPQKLEATCYLVFGTREP</sequence>
<dbReference type="EMBL" id="OX465083">
    <property type="protein sequence ID" value="CAI9294551.1"/>
    <property type="molecule type" value="Genomic_DNA"/>
</dbReference>
<keyword evidence="2" id="KW-1185">Reference proteome</keyword>
<protein>
    <submittedName>
        <fullName evidence="1">Uncharacterized protein</fullName>
    </submittedName>
</protein>
<dbReference type="Proteomes" id="UP001177003">
    <property type="component" value="Chromosome 7"/>
</dbReference>